<accession>A0A4R7CV79</accession>
<feature type="domain" description="AB hydrolase-1" evidence="1">
    <location>
        <begin position="44"/>
        <end position="206"/>
    </location>
</feature>
<dbReference type="InterPro" id="IPR029058">
    <property type="entry name" value="AB_hydrolase_fold"/>
</dbReference>
<sequence>MDTQKIYIFSGLGADERAFQNIDFSGLDIQHVKWLTPNNEESIRAYAKRLATQIIEKEPILIGLSFGGIMALEVAKHIAVKRIILLSSAKKKDEIPIYFRLAGKIRLHFLLPTALLKKANCVNFWLFGTSTLADKKLLKDILSDTDVTFLRWALQQIVRWDNESTPCPIAQLHGTKDRILPIRFVNDADLIDAGGHFMVLNRAKEVSVFIRKHL</sequence>
<gene>
    <name evidence="2" type="ORF">B0I21_106167</name>
</gene>
<keyword evidence="2" id="KW-0378">Hydrolase</keyword>
<dbReference type="OrthoDB" id="659408at2"/>
<dbReference type="Pfam" id="PF12697">
    <property type="entry name" value="Abhydrolase_6"/>
    <property type="match status" value="1"/>
</dbReference>
<keyword evidence="3" id="KW-1185">Reference proteome</keyword>
<comment type="caution">
    <text evidence="2">The sequence shown here is derived from an EMBL/GenBank/DDBJ whole genome shotgun (WGS) entry which is preliminary data.</text>
</comment>
<dbReference type="Proteomes" id="UP000294752">
    <property type="component" value="Unassembled WGS sequence"/>
</dbReference>
<evidence type="ECO:0000313" key="2">
    <source>
        <dbReference type="EMBL" id="TDS12309.1"/>
    </source>
</evidence>
<proteinExistence type="predicted"/>
<dbReference type="SUPFAM" id="SSF53474">
    <property type="entry name" value="alpha/beta-Hydrolases"/>
    <property type="match status" value="1"/>
</dbReference>
<dbReference type="AlphaFoldDB" id="A0A4R7CV79"/>
<evidence type="ECO:0000259" key="1">
    <source>
        <dbReference type="Pfam" id="PF12697"/>
    </source>
</evidence>
<dbReference type="EMBL" id="SNZV01000006">
    <property type="protein sequence ID" value="TDS12309.1"/>
    <property type="molecule type" value="Genomic_DNA"/>
</dbReference>
<dbReference type="Gene3D" id="3.40.50.1820">
    <property type="entry name" value="alpha/beta hydrolase"/>
    <property type="match status" value="1"/>
</dbReference>
<dbReference type="RefSeq" id="WP_133640943.1">
    <property type="nucleotide sequence ID" value="NZ_SNZV01000006.1"/>
</dbReference>
<dbReference type="GO" id="GO:0016787">
    <property type="term" value="F:hydrolase activity"/>
    <property type="evidence" value="ECO:0007669"/>
    <property type="project" value="UniProtKB-KW"/>
</dbReference>
<name>A0A4R7CV79_9SPHI</name>
<dbReference type="InterPro" id="IPR000073">
    <property type="entry name" value="AB_hydrolase_1"/>
</dbReference>
<protein>
    <submittedName>
        <fullName evidence="2">Alpha/beta hydrolase family protein</fullName>
    </submittedName>
</protein>
<organism evidence="2 3">
    <name type="scientific">Sphingobacterium paludis</name>
    <dbReference type="NCBI Taxonomy" id="1476465"/>
    <lineage>
        <taxon>Bacteria</taxon>
        <taxon>Pseudomonadati</taxon>
        <taxon>Bacteroidota</taxon>
        <taxon>Sphingobacteriia</taxon>
        <taxon>Sphingobacteriales</taxon>
        <taxon>Sphingobacteriaceae</taxon>
        <taxon>Sphingobacterium</taxon>
    </lineage>
</organism>
<evidence type="ECO:0000313" key="3">
    <source>
        <dbReference type="Proteomes" id="UP000294752"/>
    </source>
</evidence>
<reference evidence="2 3" key="1">
    <citation type="submission" date="2019-03" db="EMBL/GenBank/DDBJ databases">
        <title>Genomic Encyclopedia of Type Strains, Phase III (KMG-III): the genomes of soil and plant-associated and newly described type strains.</title>
        <authorList>
            <person name="Whitman W."/>
        </authorList>
    </citation>
    <scope>NUCLEOTIDE SEQUENCE [LARGE SCALE GENOMIC DNA]</scope>
    <source>
        <strain evidence="2 3">CGMCC 1.12801</strain>
    </source>
</reference>